<sequence>MKSSKWILTALMLGFFGILSAQAQSTTSAIDKYFQQYLEDERFTVVYVSSKLMSMFGKLDIESMEMDDAETKAIMELASDLKGIRILVTEETPNQFYKEAKQKIDTREYEILMTVRNKDEENVEFLVKDNGEDLIEELLLMVGGGEQFVLMSFVGNIDMNKISTLINEFDDDKEAPGEQQNKQ</sequence>
<keyword evidence="3" id="KW-1185">Reference proteome</keyword>
<protein>
    <submittedName>
        <fullName evidence="2">DUF4252 domain-containing protein</fullName>
    </submittedName>
</protein>
<evidence type="ECO:0000256" key="1">
    <source>
        <dbReference type="SAM" id="SignalP"/>
    </source>
</evidence>
<keyword evidence="1" id="KW-0732">Signal</keyword>
<dbReference type="EMBL" id="VOOR01000010">
    <property type="protein sequence ID" value="TXB64931.1"/>
    <property type="molecule type" value="Genomic_DNA"/>
</dbReference>
<dbReference type="AlphaFoldDB" id="A0A5C6RRF5"/>
<dbReference type="RefSeq" id="WP_147166698.1">
    <property type="nucleotide sequence ID" value="NZ_VOOR01000010.1"/>
</dbReference>
<evidence type="ECO:0000313" key="2">
    <source>
        <dbReference type="EMBL" id="TXB64931.1"/>
    </source>
</evidence>
<feature type="chain" id="PRO_5022916597" evidence="1">
    <location>
        <begin position="24"/>
        <end position="183"/>
    </location>
</feature>
<accession>A0A5C6RRF5</accession>
<name>A0A5C6RRF5_9BACT</name>
<dbReference type="Proteomes" id="UP000321580">
    <property type="component" value="Unassembled WGS sequence"/>
</dbReference>
<proteinExistence type="predicted"/>
<dbReference type="InterPro" id="IPR025348">
    <property type="entry name" value="DUF4252"/>
</dbReference>
<organism evidence="2 3">
    <name type="scientific">Phaeodactylibacter luteus</name>
    <dbReference type="NCBI Taxonomy" id="1564516"/>
    <lineage>
        <taxon>Bacteria</taxon>
        <taxon>Pseudomonadati</taxon>
        <taxon>Bacteroidota</taxon>
        <taxon>Saprospiria</taxon>
        <taxon>Saprospirales</taxon>
        <taxon>Haliscomenobacteraceae</taxon>
        <taxon>Phaeodactylibacter</taxon>
    </lineage>
</organism>
<reference evidence="2 3" key="1">
    <citation type="submission" date="2019-08" db="EMBL/GenBank/DDBJ databases">
        <title>Genome of Phaeodactylibacter luteus.</title>
        <authorList>
            <person name="Bowman J.P."/>
        </authorList>
    </citation>
    <scope>NUCLEOTIDE SEQUENCE [LARGE SCALE GENOMIC DNA]</scope>
    <source>
        <strain evidence="2 3">KCTC 42180</strain>
    </source>
</reference>
<dbReference type="Pfam" id="PF14060">
    <property type="entry name" value="DUF4252"/>
    <property type="match status" value="1"/>
</dbReference>
<comment type="caution">
    <text evidence="2">The sequence shown here is derived from an EMBL/GenBank/DDBJ whole genome shotgun (WGS) entry which is preliminary data.</text>
</comment>
<feature type="signal peptide" evidence="1">
    <location>
        <begin position="1"/>
        <end position="23"/>
    </location>
</feature>
<dbReference type="OrthoDB" id="1118838at2"/>
<evidence type="ECO:0000313" key="3">
    <source>
        <dbReference type="Proteomes" id="UP000321580"/>
    </source>
</evidence>
<gene>
    <name evidence="2" type="ORF">FRY97_06815</name>
</gene>